<accession>A0ACC1WYS9</accession>
<evidence type="ECO:0000313" key="2">
    <source>
        <dbReference type="Proteomes" id="UP001164539"/>
    </source>
</evidence>
<reference evidence="1 2" key="1">
    <citation type="journal article" date="2023" name="Science">
        <title>Complex scaffold remodeling in plant triterpene biosynthesis.</title>
        <authorList>
            <person name="De La Pena R."/>
            <person name="Hodgson H."/>
            <person name="Liu J.C."/>
            <person name="Stephenson M.J."/>
            <person name="Martin A.C."/>
            <person name="Owen C."/>
            <person name="Harkess A."/>
            <person name="Leebens-Mack J."/>
            <person name="Jimenez L.E."/>
            <person name="Osbourn A."/>
            <person name="Sattely E.S."/>
        </authorList>
    </citation>
    <scope>NUCLEOTIDE SEQUENCE [LARGE SCALE GENOMIC DNA]</scope>
    <source>
        <strain evidence="2">cv. JPN11</strain>
        <tissue evidence="1">Leaf</tissue>
    </source>
</reference>
<dbReference type="EMBL" id="CM051405">
    <property type="protein sequence ID" value="KAJ4704391.1"/>
    <property type="molecule type" value="Genomic_DNA"/>
</dbReference>
<gene>
    <name evidence="1" type="ORF">OWV82_021312</name>
</gene>
<keyword evidence="2" id="KW-1185">Reference proteome</keyword>
<name>A0ACC1WYS9_MELAZ</name>
<proteinExistence type="predicted"/>
<evidence type="ECO:0000313" key="1">
    <source>
        <dbReference type="EMBL" id="KAJ4704391.1"/>
    </source>
</evidence>
<organism evidence="1 2">
    <name type="scientific">Melia azedarach</name>
    <name type="common">Chinaberry tree</name>
    <dbReference type="NCBI Taxonomy" id="155640"/>
    <lineage>
        <taxon>Eukaryota</taxon>
        <taxon>Viridiplantae</taxon>
        <taxon>Streptophyta</taxon>
        <taxon>Embryophyta</taxon>
        <taxon>Tracheophyta</taxon>
        <taxon>Spermatophyta</taxon>
        <taxon>Magnoliopsida</taxon>
        <taxon>eudicotyledons</taxon>
        <taxon>Gunneridae</taxon>
        <taxon>Pentapetalae</taxon>
        <taxon>rosids</taxon>
        <taxon>malvids</taxon>
        <taxon>Sapindales</taxon>
        <taxon>Meliaceae</taxon>
        <taxon>Melia</taxon>
    </lineage>
</organism>
<protein>
    <submittedName>
        <fullName evidence="1">DnaJ protein like</fullName>
    </submittedName>
</protein>
<dbReference type="Proteomes" id="UP001164539">
    <property type="component" value="Chromosome 12"/>
</dbReference>
<comment type="caution">
    <text evidence="1">The sequence shown here is derived from an EMBL/GenBank/DDBJ whole genome shotgun (WGS) entry which is preliminary data.</text>
</comment>
<sequence length="582" mass="64151">MSCSKMNTRLALSVFLISTILISNTKAKTIDPYKVLGVDRNASQREIQKAFHKLSLQYHPDKNKSNGAQEKFAEINNAYDILSDEEKKKNYDLYGDDKGNPGFDAGYPGDNGGYTYFTSSGPGQSRFTSRPGEWQNMGGQGSSRSFSFSFGSPGGSSSFGFGLDDIFSDFFGGNFKGRQQFSGFSGFSRSTGSHSGSKSSSGNLRAINSQVFKKEIAGRGMTWLLLLYSSSVKRDQFYESIIQEVANSLEGALKAGSINCETEASLCKELGMHHLRSPRIFVYSYKADDKGSLVEYNENLVAKNLKSFCQDHLPRFSKRINLSRFEFPSGTGEGFPKVLLLSTKKDTPVIWRVLSGLYHDRLIFYDTEVHDVSDPAVKKLGVNALPAIVGWLSNGEKHILKTGISVKDLKSAIHDLSISLDGFTKKNKKAAPSWASKAQTDSVDEKQIPLLTGSNFDTICGEATPVCIIGAFRSSRAREKLESIMLAVSQKSLSRQRYSAPGSRNSISYALLDATKQSSFLNAFDRSGYKSLDKFLVAYKPKKGKFAAFVAETTTEEVERFIGAVLNGDVQFSKTRQKPVIR</sequence>